<reference evidence="1 2" key="1">
    <citation type="submission" date="2019-03" db="EMBL/GenBank/DDBJ databases">
        <title>Genomic Encyclopedia of Archaeal and Bacterial Type Strains, Phase II (KMG-II): from individual species to whole genera.</title>
        <authorList>
            <person name="Goeker M."/>
        </authorList>
    </citation>
    <scope>NUCLEOTIDE SEQUENCE [LARGE SCALE GENOMIC DNA]</scope>
    <source>
        <strain evidence="1 2">DSM 25233</strain>
    </source>
</reference>
<evidence type="ECO:0000313" key="1">
    <source>
        <dbReference type="EMBL" id="TDT47251.1"/>
    </source>
</evidence>
<evidence type="ECO:0000313" key="2">
    <source>
        <dbReference type="Proteomes" id="UP000294749"/>
    </source>
</evidence>
<name>A0A4R7K8I1_9FLAO</name>
<keyword evidence="2" id="KW-1185">Reference proteome</keyword>
<dbReference type="Proteomes" id="UP000294749">
    <property type="component" value="Unassembled WGS sequence"/>
</dbReference>
<sequence>MKHNVNDTNSKKGQILQNEKLKFTLEQKITL</sequence>
<comment type="caution">
    <text evidence="1">The sequence shown here is derived from an EMBL/GenBank/DDBJ whole genome shotgun (WGS) entry which is preliminary data.</text>
</comment>
<dbReference type="EMBL" id="SOAY01000010">
    <property type="protein sequence ID" value="TDT47251.1"/>
    <property type="molecule type" value="Genomic_DNA"/>
</dbReference>
<gene>
    <name evidence="1" type="ORF">CLV90_1326</name>
</gene>
<dbReference type="AlphaFoldDB" id="A0A4R7K8I1"/>
<protein>
    <submittedName>
        <fullName evidence="1">Uncharacterized protein</fullName>
    </submittedName>
</protein>
<organism evidence="1 2">
    <name type="scientific">Maribacter spongiicola</name>
    <dbReference type="NCBI Taxonomy" id="1206753"/>
    <lineage>
        <taxon>Bacteria</taxon>
        <taxon>Pseudomonadati</taxon>
        <taxon>Bacteroidota</taxon>
        <taxon>Flavobacteriia</taxon>
        <taxon>Flavobacteriales</taxon>
        <taxon>Flavobacteriaceae</taxon>
        <taxon>Maribacter</taxon>
    </lineage>
</organism>
<proteinExistence type="predicted"/>
<accession>A0A4R7K8I1</accession>